<dbReference type="Proteomes" id="UP001597076">
    <property type="component" value="Unassembled WGS sequence"/>
</dbReference>
<keyword evidence="3" id="KW-1185">Reference proteome</keyword>
<organism evidence="2 3">
    <name type="scientific">Haloarchaeobius amylolyticus</name>
    <dbReference type="NCBI Taxonomy" id="1198296"/>
    <lineage>
        <taxon>Archaea</taxon>
        <taxon>Methanobacteriati</taxon>
        <taxon>Methanobacteriota</taxon>
        <taxon>Stenosarchaea group</taxon>
        <taxon>Halobacteria</taxon>
        <taxon>Halobacteriales</taxon>
        <taxon>Halorubellaceae</taxon>
        <taxon>Haloarchaeobius</taxon>
    </lineage>
</organism>
<comment type="caution">
    <text evidence="2">The sequence shown here is derived from an EMBL/GenBank/DDBJ whole genome shotgun (WGS) entry which is preliminary data.</text>
</comment>
<sequence length="58" mass="6502">MMPLPTSRSPSARPPSNRNDDLDLETAHELHSVGRERLQSVIRERARATETGLSVDFT</sequence>
<reference evidence="2 3" key="1">
    <citation type="journal article" date="2019" name="Int. J. Syst. Evol. Microbiol.">
        <title>The Global Catalogue of Microorganisms (GCM) 10K type strain sequencing project: providing services to taxonomists for standard genome sequencing and annotation.</title>
        <authorList>
            <consortium name="The Broad Institute Genomics Platform"/>
            <consortium name="The Broad Institute Genome Sequencing Center for Infectious Disease"/>
            <person name="Wu L."/>
            <person name="Ma J."/>
        </authorList>
    </citation>
    <scope>NUCLEOTIDE SEQUENCE [LARGE SCALE GENOMIC DNA]</scope>
    <source>
        <strain evidence="2 3">CGMCC 1.12230</strain>
    </source>
</reference>
<evidence type="ECO:0000313" key="3">
    <source>
        <dbReference type="Proteomes" id="UP001597076"/>
    </source>
</evidence>
<dbReference type="EMBL" id="JBHUDI010000009">
    <property type="protein sequence ID" value="MFD1564925.1"/>
    <property type="molecule type" value="Genomic_DNA"/>
</dbReference>
<gene>
    <name evidence="2" type="ORF">ACFR99_15410</name>
</gene>
<evidence type="ECO:0000256" key="1">
    <source>
        <dbReference type="SAM" id="MobiDB-lite"/>
    </source>
</evidence>
<name>A0ABD6BIY8_9EURY</name>
<feature type="compositionally biased region" description="Low complexity" evidence="1">
    <location>
        <begin position="1"/>
        <end position="17"/>
    </location>
</feature>
<evidence type="ECO:0000313" key="2">
    <source>
        <dbReference type="EMBL" id="MFD1564925.1"/>
    </source>
</evidence>
<proteinExistence type="predicted"/>
<dbReference type="RefSeq" id="WP_390288965.1">
    <property type="nucleotide sequence ID" value="NZ_JBHUDI010000009.1"/>
</dbReference>
<feature type="region of interest" description="Disordered" evidence="1">
    <location>
        <begin position="1"/>
        <end position="23"/>
    </location>
</feature>
<protein>
    <submittedName>
        <fullName evidence="2">Uncharacterized protein</fullName>
    </submittedName>
</protein>
<dbReference type="AlphaFoldDB" id="A0ABD6BIY8"/>
<accession>A0ABD6BIY8</accession>